<protein>
    <recommendedName>
        <fullName evidence="5">Glycosyl transferase family 25 domain-containing protein</fullName>
    </recommendedName>
</protein>
<dbReference type="PANTHER" id="PTHR10730">
    <property type="entry name" value="PROCOLLAGEN-LYSINE,2-OXOGLUTARATE 5-DIOXYGENASE/GLYCOSYLTRANSFERASE 25 FAMILY MEMBER"/>
    <property type="match status" value="1"/>
</dbReference>
<keyword evidence="2" id="KW-0328">Glycosyltransferase</keyword>
<dbReference type="Pfam" id="PF03452">
    <property type="entry name" value="Anp1"/>
    <property type="match status" value="1"/>
</dbReference>
<dbReference type="InterPro" id="IPR002654">
    <property type="entry name" value="Glyco_trans_25"/>
</dbReference>
<dbReference type="EnsemblMetazoa" id="G26776.1">
    <property type="protein sequence ID" value="G26776.1:cds"/>
    <property type="gene ID" value="G26776"/>
</dbReference>
<evidence type="ECO:0000313" key="6">
    <source>
        <dbReference type="EnsemblMetazoa" id="G26776.1:cds"/>
    </source>
</evidence>
<feature type="chain" id="PRO_5042431548" description="Glycosyl transferase family 25 domain-containing protein" evidence="4">
    <location>
        <begin position="23"/>
        <end position="601"/>
    </location>
</feature>
<dbReference type="CDD" id="cd06532">
    <property type="entry name" value="Glyco_transf_25"/>
    <property type="match status" value="1"/>
</dbReference>
<feature type="signal peptide" evidence="4">
    <location>
        <begin position="1"/>
        <end position="22"/>
    </location>
</feature>
<dbReference type="AlphaFoldDB" id="A0A8W8L614"/>
<dbReference type="EnsemblMetazoa" id="G26776.2">
    <property type="protein sequence ID" value="G26776.2:cds"/>
    <property type="gene ID" value="G26776"/>
</dbReference>
<evidence type="ECO:0000256" key="1">
    <source>
        <dbReference type="ARBA" id="ARBA00006721"/>
    </source>
</evidence>
<accession>A0A8W8L614</accession>
<keyword evidence="3" id="KW-0808">Transferase</keyword>
<keyword evidence="4" id="KW-0732">Signal</keyword>
<feature type="domain" description="Glycosyl transferase family 25" evidence="5">
    <location>
        <begin position="350"/>
        <end position="532"/>
    </location>
</feature>
<evidence type="ECO:0000256" key="2">
    <source>
        <dbReference type="ARBA" id="ARBA00022676"/>
    </source>
</evidence>
<reference evidence="6" key="1">
    <citation type="submission" date="2022-08" db="UniProtKB">
        <authorList>
            <consortium name="EnsemblMetazoa"/>
        </authorList>
    </citation>
    <scope>IDENTIFICATION</scope>
    <source>
        <strain evidence="6">05x7-T-G4-1.051#20</strain>
    </source>
</reference>
<comment type="similarity">
    <text evidence="1">Belongs to the glycosyltransferase 25 family.</text>
</comment>
<evidence type="ECO:0000313" key="7">
    <source>
        <dbReference type="Proteomes" id="UP000005408"/>
    </source>
</evidence>
<evidence type="ECO:0000256" key="3">
    <source>
        <dbReference type="ARBA" id="ARBA00022679"/>
    </source>
</evidence>
<dbReference type="OrthoDB" id="47375at2759"/>
<dbReference type="SUPFAM" id="SSF53448">
    <property type="entry name" value="Nucleotide-diphospho-sugar transferases"/>
    <property type="match status" value="1"/>
</dbReference>
<dbReference type="PANTHER" id="PTHR10730:SF53">
    <property type="entry name" value="GLYCOSYLTRANSFERASE 25 FAMILY MEMBER"/>
    <property type="match status" value="1"/>
</dbReference>
<name>A0A8W8L614_MAGGI</name>
<dbReference type="InterPro" id="IPR050757">
    <property type="entry name" value="Collagen_mod_GT25"/>
</dbReference>
<dbReference type="InterPro" id="IPR029044">
    <property type="entry name" value="Nucleotide-diphossugar_trans"/>
</dbReference>
<evidence type="ECO:0000256" key="4">
    <source>
        <dbReference type="SAM" id="SignalP"/>
    </source>
</evidence>
<dbReference type="Gene3D" id="3.90.550.10">
    <property type="entry name" value="Spore Coat Polysaccharide Biosynthesis Protein SpsA, Chain A"/>
    <property type="match status" value="1"/>
</dbReference>
<organism evidence="6 7">
    <name type="scientific">Magallana gigas</name>
    <name type="common">Pacific oyster</name>
    <name type="synonym">Crassostrea gigas</name>
    <dbReference type="NCBI Taxonomy" id="29159"/>
    <lineage>
        <taxon>Eukaryota</taxon>
        <taxon>Metazoa</taxon>
        <taxon>Spiralia</taxon>
        <taxon>Lophotrochozoa</taxon>
        <taxon>Mollusca</taxon>
        <taxon>Bivalvia</taxon>
        <taxon>Autobranchia</taxon>
        <taxon>Pteriomorphia</taxon>
        <taxon>Ostreida</taxon>
        <taxon>Ostreoidea</taxon>
        <taxon>Ostreidae</taxon>
        <taxon>Magallana</taxon>
    </lineage>
</organism>
<dbReference type="OMA" id="QRVYHYV"/>
<sequence length="601" mass="69981">MGSWLTCLVISYCFLTLYRNEGNFVQGEDLAIKNASENNYKYAEPTVMIAILVRNKAHILPWFFGHLEKLNYPKNRISFWIRSDHNEDDSARMLREWVDANKNVYHHIDLVIEDNKDKYEDEIGPLHWSTKRFDKVIALRESALHAARHAWADYLFMLDADVVLENKNTLTQLIDAKQPIIAPMLNASIGETYSNFWGGMDEMGYYKRIPGYFDILERKRLGVFEVPMVHTALLLDMHLMESDSFTYNKPEGYDGPHDDIIIFGLNVRKAGMVMHIMNTEYFGIVMVPLESHNTLEQESQHFDFILLEAIDANFIDEMKIGRQFPVDRKELSSSPFITTTDPTPSKLGFDQIYMINLLRRPLRRERMYKAFRILGIEAKTVNAVDGKELNTTYLNELGVEMMKGYADPYHGRPLTMGEIGCFLSHYFIWEDVVKNGYKKAIVFEDDVRFSPYFKTKLTRLMSEVEQNVKDWDLIYLGRKRLHRNEEKVVDGTSHLVWPSYSYWTLSYIVSQQGAQKLLNQKPLGKMVPVDEYLPIMFNRHPQNDWKSNFTPRNLITMSAEPLLVEPTHYTGEPNYISDTENSFVVKPEESLQEGKSSKEEL</sequence>
<evidence type="ECO:0000259" key="5">
    <source>
        <dbReference type="Pfam" id="PF01755"/>
    </source>
</evidence>
<keyword evidence="7" id="KW-1185">Reference proteome</keyword>
<proteinExistence type="inferred from homology"/>
<dbReference type="Proteomes" id="UP000005408">
    <property type="component" value="Unassembled WGS sequence"/>
</dbReference>
<dbReference type="Pfam" id="PF01755">
    <property type="entry name" value="Glyco_transf_25"/>
    <property type="match status" value="1"/>
</dbReference>
<dbReference type="GO" id="GO:0050211">
    <property type="term" value="F:procollagen galactosyltransferase activity"/>
    <property type="evidence" value="ECO:0007669"/>
    <property type="project" value="TreeGrafter"/>
</dbReference>